<keyword evidence="4" id="KW-0328">Glycosyltransferase</keyword>
<evidence type="ECO:0000256" key="1">
    <source>
        <dbReference type="ARBA" id="ARBA00004477"/>
    </source>
</evidence>
<keyword evidence="6 10" id="KW-0812">Transmembrane</keyword>
<evidence type="ECO:0000313" key="12">
    <source>
        <dbReference type="Proteomes" id="UP001268542"/>
    </source>
</evidence>
<evidence type="ECO:0000313" key="11">
    <source>
        <dbReference type="EMBL" id="MDT9593811.1"/>
    </source>
</evidence>
<accession>A0ABU3PY45</accession>
<keyword evidence="8 10" id="KW-1133">Transmembrane helix</keyword>
<keyword evidence="3" id="KW-0337">GPI-anchor biosynthesis</keyword>
<keyword evidence="12" id="KW-1185">Reference proteome</keyword>
<sequence length="381" mass="40949">MLLTRAVDVVLLVVLGRDQVALDVGQGFYLVEPTPADPGYFSVVTNWDGQWYRTIAEEGYPSELPLSPTTGEVAQNPWAFYPALPLLARLVMTTGVPFGVAASTISLLASTLALVLLYRLLAARGGRYVALLTVAALSASPTAAVLQTAYTEGLSLLLVVLALQALVARRYGALAVVAVALALTRPVVLALVPVILVHAYLRWRRDPTFGRRDAARIAGTVAVTGLSFGIWPLVAALRTGRADAYLATQQAWILDDTPWQTWGAQLLGAFGANAASGVAMVALLVAAIVLQPAARVWPTEVRAWVLAYGAYLLVTTRPTPSIARYCLLLLVVWWPFPTLGRTWHRAAQAALLGAVLLVGALAQYAWLEDSFLLTLRRIAYP</sequence>
<name>A0ABU3PY45_9ACTN</name>
<organism evidence="11 12">
    <name type="scientific">Nocardioides imazamoxiresistens</name>
    <dbReference type="NCBI Taxonomy" id="3231893"/>
    <lineage>
        <taxon>Bacteria</taxon>
        <taxon>Bacillati</taxon>
        <taxon>Actinomycetota</taxon>
        <taxon>Actinomycetes</taxon>
        <taxon>Propionibacteriales</taxon>
        <taxon>Nocardioidaceae</taxon>
        <taxon>Nocardioides</taxon>
    </lineage>
</organism>
<feature type="transmembrane region" description="Helical" evidence="10">
    <location>
        <begin position="171"/>
        <end position="201"/>
    </location>
</feature>
<feature type="transmembrane region" description="Helical" evidence="10">
    <location>
        <begin position="346"/>
        <end position="366"/>
    </location>
</feature>
<dbReference type="InterPro" id="IPR007315">
    <property type="entry name" value="PIG-V/Gpi18"/>
</dbReference>
<evidence type="ECO:0000256" key="3">
    <source>
        <dbReference type="ARBA" id="ARBA00022502"/>
    </source>
</evidence>
<comment type="subcellular location">
    <subcellularLocation>
        <location evidence="1">Endoplasmic reticulum membrane</location>
        <topology evidence="1">Multi-pass membrane protein</topology>
    </subcellularLocation>
</comment>
<gene>
    <name evidence="11" type="ORF">RDV89_12080</name>
</gene>
<evidence type="ECO:0000256" key="6">
    <source>
        <dbReference type="ARBA" id="ARBA00022692"/>
    </source>
</evidence>
<feature type="transmembrane region" description="Helical" evidence="10">
    <location>
        <begin position="266"/>
        <end position="289"/>
    </location>
</feature>
<evidence type="ECO:0000256" key="9">
    <source>
        <dbReference type="ARBA" id="ARBA00023136"/>
    </source>
</evidence>
<feature type="transmembrane region" description="Helical" evidence="10">
    <location>
        <begin position="213"/>
        <end position="234"/>
    </location>
</feature>
<evidence type="ECO:0000256" key="4">
    <source>
        <dbReference type="ARBA" id="ARBA00022676"/>
    </source>
</evidence>
<evidence type="ECO:0000256" key="7">
    <source>
        <dbReference type="ARBA" id="ARBA00022824"/>
    </source>
</evidence>
<evidence type="ECO:0000256" key="8">
    <source>
        <dbReference type="ARBA" id="ARBA00022989"/>
    </source>
</evidence>
<comment type="caution">
    <text evidence="11">The sequence shown here is derived from an EMBL/GenBank/DDBJ whole genome shotgun (WGS) entry which is preliminary data.</text>
</comment>
<reference evidence="11 12" key="1">
    <citation type="submission" date="2023-08" db="EMBL/GenBank/DDBJ databases">
        <title>Nocardioides seae sp. nov., a bacterium isolated from a soil.</title>
        <authorList>
            <person name="Wang X."/>
        </authorList>
    </citation>
    <scope>NUCLEOTIDE SEQUENCE [LARGE SCALE GENOMIC DNA]</scope>
    <source>
        <strain evidence="11 12">YZH12</strain>
    </source>
</reference>
<keyword evidence="7" id="KW-0256">Endoplasmic reticulum</keyword>
<evidence type="ECO:0000256" key="5">
    <source>
        <dbReference type="ARBA" id="ARBA00022679"/>
    </source>
</evidence>
<evidence type="ECO:0000256" key="2">
    <source>
        <dbReference type="ARBA" id="ARBA00004687"/>
    </source>
</evidence>
<keyword evidence="9 10" id="KW-0472">Membrane</keyword>
<feature type="transmembrane region" description="Helical" evidence="10">
    <location>
        <begin position="301"/>
        <end position="316"/>
    </location>
</feature>
<protein>
    <recommendedName>
        <fullName evidence="13">Glycosyltransferase RgtA/B/C/D-like domain-containing protein</fullName>
    </recommendedName>
</protein>
<dbReference type="PANTHER" id="PTHR12468:SF2">
    <property type="entry name" value="GPI MANNOSYLTRANSFERASE 2"/>
    <property type="match status" value="1"/>
</dbReference>
<dbReference type="EMBL" id="JAVYII010000005">
    <property type="protein sequence ID" value="MDT9593811.1"/>
    <property type="molecule type" value="Genomic_DNA"/>
</dbReference>
<comment type="pathway">
    <text evidence="2">Glycolipid biosynthesis; glycosylphosphatidylinositol-anchor biosynthesis.</text>
</comment>
<feature type="transmembrane region" description="Helical" evidence="10">
    <location>
        <begin position="128"/>
        <end position="151"/>
    </location>
</feature>
<evidence type="ECO:0008006" key="13">
    <source>
        <dbReference type="Google" id="ProtNLM"/>
    </source>
</evidence>
<dbReference type="PANTHER" id="PTHR12468">
    <property type="entry name" value="GPI MANNOSYLTRANSFERASE 2"/>
    <property type="match status" value="1"/>
</dbReference>
<dbReference type="RefSeq" id="WP_315733303.1">
    <property type="nucleotide sequence ID" value="NZ_JAVYII010000005.1"/>
</dbReference>
<proteinExistence type="predicted"/>
<keyword evidence="5" id="KW-0808">Transferase</keyword>
<dbReference type="Proteomes" id="UP001268542">
    <property type="component" value="Unassembled WGS sequence"/>
</dbReference>
<feature type="transmembrane region" description="Helical" evidence="10">
    <location>
        <begin position="96"/>
        <end position="121"/>
    </location>
</feature>
<evidence type="ECO:0000256" key="10">
    <source>
        <dbReference type="SAM" id="Phobius"/>
    </source>
</evidence>